<accession>A0A3B0YG91</accession>
<dbReference type="PANTHER" id="PTHR33546:SF1">
    <property type="entry name" value="LARGE, MULTIFUNCTIONAL SECRETED PROTEIN"/>
    <property type="match status" value="1"/>
</dbReference>
<dbReference type="InterPro" id="IPR011041">
    <property type="entry name" value="Quinoprot_gluc/sorb_DH_b-prop"/>
</dbReference>
<evidence type="ECO:0000259" key="1">
    <source>
        <dbReference type="Pfam" id="PF07995"/>
    </source>
</evidence>
<reference evidence="2" key="1">
    <citation type="submission" date="2018-06" db="EMBL/GenBank/DDBJ databases">
        <authorList>
            <person name="Zhirakovskaya E."/>
        </authorList>
    </citation>
    <scope>NUCLEOTIDE SEQUENCE</scope>
</reference>
<organism evidence="2">
    <name type="scientific">hydrothermal vent metagenome</name>
    <dbReference type="NCBI Taxonomy" id="652676"/>
    <lineage>
        <taxon>unclassified sequences</taxon>
        <taxon>metagenomes</taxon>
        <taxon>ecological metagenomes</taxon>
    </lineage>
</organism>
<dbReference type="Gene3D" id="2.120.10.30">
    <property type="entry name" value="TolB, C-terminal domain"/>
    <property type="match status" value="1"/>
</dbReference>
<gene>
    <name evidence="2" type="ORF">MNBD_GAMMA12-1587</name>
</gene>
<dbReference type="AlphaFoldDB" id="A0A3B0YG91"/>
<name>A0A3B0YG91_9ZZZZ</name>
<protein>
    <submittedName>
        <fullName evidence="2">L-sorbosone dehydrogenase</fullName>
    </submittedName>
</protein>
<dbReference type="Pfam" id="PF07995">
    <property type="entry name" value="GSDH"/>
    <property type="match status" value="1"/>
</dbReference>
<feature type="domain" description="Glucose/Sorbosone dehydrogenase" evidence="1">
    <location>
        <begin position="193"/>
        <end position="300"/>
    </location>
</feature>
<evidence type="ECO:0000313" key="2">
    <source>
        <dbReference type="EMBL" id="VAW75740.1"/>
    </source>
</evidence>
<proteinExistence type="predicted"/>
<dbReference type="EMBL" id="UOFL01000092">
    <property type="protein sequence ID" value="VAW75740.1"/>
    <property type="molecule type" value="Genomic_DNA"/>
</dbReference>
<dbReference type="SUPFAM" id="SSF50952">
    <property type="entry name" value="Soluble quinoprotein glucose dehydrogenase"/>
    <property type="match status" value="1"/>
</dbReference>
<dbReference type="InterPro" id="IPR012938">
    <property type="entry name" value="Glc/Sorbosone_DH"/>
</dbReference>
<dbReference type="InterPro" id="IPR011042">
    <property type="entry name" value="6-blade_b-propeller_TolB-like"/>
</dbReference>
<sequence>MQISQWTNHCSAAFLILLIIGQPIIVSGAKPDLNDLTLPSGFTISWFHKGIKGARSLALGKQGTVFVSTRRRSGKIYALRDTNNDGIADQRFIIARGLNVPNGIAFYNNDLYVAEIHQIVRYPNIESRLNTPPEPIVVYDKLNNKRHHGWRYIAIKKGKLVIAVGAPCNVCSVDNTAEIRQINLSTLKTVALAQGVRNSVGFDWHPLTGQLWFTDNGRDFMGDTIPADELNVVTKNGQHFGFPICHGGTVLDPVFGKNKHCKNYTKPAWRFTAHAAPLGMRFYSGTMFPKKYQQQLFVAQHGSWNRSNKVGYNIMLLRLDKHHRTIISATPFITGWLKNEASTGRPVDLLVMPDGSILISDDKAGALYRVRYEAKK</sequence>
<dbReference type="PANTHER" id="PTHR33546">
    <property type="entry name" value="LARGE, MULTIFUNCTIONAL SECRETED PROTEIN-RELATED"/>
    <property type="match status" value="1"/>
</dbReference>